<comment type="caution">
    <text evidence="2">The sequence shown here is derived from an EMBL/GenBank/DDBJ whole genome shotgun (WGS) entry which is preliminary data.</text>
</comment>
<dbReference type="EMBL" id="DSAC01000110">
    <property type="protein sequence ID" value="HHO74699.1"/>
    <property type="molecule type" value="Genomic_DNA"/>
</dbReference>
<feature type="domain" description="NIF system FeS cluster assembly NifU C-terminal" evidence="1">
    <location>
        <begin position="9"/>
        <end position="74"/>
    </location>
</feature>
<dbReference type="SUPFAM" id="SSF117916">
    <property type="entry name" value="Fe-S cluster assembly (FSCA) domain-like"/>
    <property type="match status" value="1"/>
</dbReference>
<dbReference type="Pfam" id="PF01106">
    <property type="entry name" value="NifU"/>
    <property type="match status" value="1"/>
</dbReference>
<dbReference type="AlphaFoldDB" id="A0A7C5T255"/>
<evidence type="ECO:0000259" key="1">
    <source>
        <dbReference type="Pfam" id="PF01106"/>
    </source>
</evidence>
<dbReference type="InterPro" id="IPR034904">
    <property type="entry name" value="FSCA_dom_sf"/>
</dbReference>
<dbReference type="GO" id="GO:0005506">
    <property type="term" value="F:iron ion binding"/>
    <property type="evidence" value="ECO:0007669"/>
    <property type="project" value="InterPro"/>
</dbReference>
<dbReference type="Gene3D" id="3.30.300.130">
    <property type="entry name" value="Fe-S cluster assembly (FSCA)"/>
    <property type="match status" value="1"/>
</dbReference>
<dbReference type="InterPro" id="IPR001075">
    <property type="entry name" value="NIF_FeS_clus_asmbl_NifU_C"/>
</dbReference>
<proteinExistence type="predicted"/>
<name>A0A7C5T255_9AQUI</name>
<reference evidence="2" key="1">
    <citation type="journal article" date="2020" name="mSystems">
        <title>Genome- and Community-Level Interaction Insights into Carbon Utilization and Element Cycling Functions of Hydrothermarchaeota in Hydrothermal Sediment.</title>
        <authorList>
            <person name="Zhou Z."/>
            <person name="Liu Y."/>
            <person name="Xu W."/>
            <person name="Pan J."/>
            <person name="Luo Z.H."/>
            <person name="Li M."/>
        </authorList>
    </citation>
    <scope>NUCLEOTIDE SEQUENCE [LARGE SCALE GENOMIC DNA]</scope>
    <source>
        <strain evidence="2">SpSt-114</strain>
    </source>
</reference>
<organism evidence="2">
    <name type="scientific">Thermocrinis ruber</name>
    <dbReference type="NCBI Taxonomy" id="75906"/>
    <lineage>
        <taxon>Bacteria</taxon>
        <taxon>Pseudomonadati</taxon>
        <taxon>Aquificota</taxon>
        <taxon>Aquificia</taxon>
        <taxon>Aquificales</taxon>
        <taxon>Aquificaceae</taxon>
        <taxon>Thermocrinis</taxon>
    </lineage>
</organism>
<dbReference type="GO" id="GO:0016226">
    <property type="term" value="P:iron-sulfur cluster assembly"/>
    <property type="evidence" value="ECO:0007669"/>
    <property type="project" value="InterPro"/>
</dbReference>
<protein>
    <submittedName>
        <fullName evidence="2">NifU family protein</fullName>
    </submittedName>
</protein>
<sequence>MEREKLKEVELVLEKIRPALKEHHGNLKVVDIKGDEVYLQFEGGCTDCPIVDVSVKEVVDIALKGNLDWVKKVEISVPKHNLL</sequence>
<evidence type="ECO:0000313" key="2">
    <source>
        <dbReference type="EMBL" id="HHO74699.1"/>
    </source>
</evidence>
<dbReference type="GO" id="GO:0051536">
    <property type="term" value="F:iron-sulfur cluster binding"/>
    <property type="evidence" value="ECO:0007669"/>
    <property type="project" value="InterPro"/>
</dbReference>
<accession>A0A7C5T255</accession>
<gene>
    <name evidence="2" type="ORF">ENN04_08760</name>
</gene>